<protein>
    <submittedName>
        <fullName evidence="1">Uncharacterized protein</fullName>
    </submittedName>
</protein>
<organism evidence="1 2">
    <name type="scientific">Sphingomonas aurantiaca</name>
    <dbReference type="NCBI Taxonomy" id="185949"/>
    <lineage>
        <taxon>Bacteria</taxon>
        <taxon>Pseudomonadati</taxon>
        <taxon>Pseudomonadota</taxon>
        <taxon>Alphaproteobacteria</taxon>
        <taxon>Sphingomonadales</taxon>
        <taxon>Sphingomonadaceae</taxon>
        <taxon>Sphingomonas</taxon>
    </lineage>
</organism>
<gene>
    <name evidence="1" type="ORF">SPHINGO391_510088</name>
</gene>
<evidence type="ECO:0000313" key="1">
    <source>
        <dbReference type="EMBL" id="VVT29302.1"/>
    </source>
</evidence>
<dbReference type="EMBL" id="CABVLI010000047">
    <property type="protein sequence ID" value="VVT29302.1"/>
    <property type="molecule type" value="Genomic_DNA"/>
</dbReference>
<dbReference type="Proteomes" id="UP000326857">
    <property type="component" value="Unassembled WGS sequence"/>
</dbReference>
<accession>A0A5E8AD45</accession>
<evidence type="ECO:0000313" key="2">
    <source>
        <dbReference type="Proteomes" id="UP000326857"/>
    </source>
</evidence>
<dbReference type="AlphaFoldDB" id="A0A5E8AD45"/>
<reference evidence="1 2" key="1">
    <citation type="submission" date="2019-09" db="EMBL/GenBank/DDBJ databases">
        <authorList>
            <person name="Dittami M. S."/>
        </authorList>
    </citation>
    <scope>NUCLEOTIDE SEQUENCE [LARGE SCALE GENOMIC DNA]</scope>
    <source>
        <strain evidence="1">SPHINGO391</strain>
    </source>
</reference>
<sequence>MDEEISVGEIFLFNADGVVIWPLAMGTTLLSPEGFCDFDRYNPGTFRAYFERTDSRDEPSADVDPCSAAFRARPLVELRLE</sequence>
<proteinExistence type="predicted"/>
<name>A0A5E8AD45_9SPHN</name>